<dbReference type="SUPFAM" id="SSF82171">
    <property type="entry name" value="DPP6 N-terminal domain-like"/>
    <property type="match status" value="1"/>
</dbReference>
<keyword evidence="2" id="KW-1185">Reference proteome</keyword>
<name>A0A2Z2NXU6_9GAMM</name>
<gene>
    <name evidence="1" type="ORF">IMCC3135_22540</name>
</gene>
<sequence>MAWLTKQYGSVLVAGDLPSGQLSGDAPDVSDDGNQIVFMSSGIVYLFVVSSGELVAISTNPVLVALGGGGTNPRWPTISGDGSAR</sequence>
<organism evidence="1 2">
    <name type="scientific">Granulosicoccus antarcticus IMCC3135</name>
    <dbReference type="NCBI Taxonomy" id="1192854"/>
    <lineage>
        <taxon>Bacteria</taxon>
        <taxon>Pseudomonadati</taxon>
        <taxon>Pseudomonadota</taxon>
        <taxon>Gammaproteobacteria</taxon>
        <taxon>Chromatiales</taxon>
        <taxon>Granulosicoccaceae</taxon>
        <taxon>Granulosicoccus</taxon>
    </lineage>
</organism>
<evidence type="ECO:0000313" key="2">
    <source>
        <dbReference type="Proteomes" id="UP000250079"/>
    </source>
</evidence>
<dbReference type="AlphaFoldDB" id="A0A2Z2NXU6"/>
<evidence type="ECO:0000313" key="1">
    <source>
        <dbReference type="EMBL" id="ASJ74578.1"/>
    </source>
</evidence>
<dbReference type="Proteomes" id="UP000250079">
    <property type="component" value="Chromosome"/>
</dbReference>
<reference evidence="1 2" key="1">
    <citation type="submission" date="2016-12" db="EMBL/GenBank/DDBJ databases">
        <authorList>
            <person name="Song W.-J."/>
            <person name="Kurnit D.M."/>
        </authorList>
    </citation>
    <scope>NUCLEOTIDE SEQUENCE [LARGE SCALE GENOMIC DNA]</scope>
    <source>
        <strain evidence="1 2">IMCC3135</strain>
    </source>
</reference>
<dbReference type="KEGG" id="gai:IMCC3135_22540"/>
<accession>A0A2Z2NXU6</accession>
<dbReference type="RefSeq" id="WP_088919595.1">
    <property type="nucleotide sequence ID" value="NZ_CP018632.1"/>
</dbReference>
<proteinExistence type="predicted"/>
<dbReference type="EMBL" id="CP018632">
    <property type="protein sequence ID" value="ASJ74578.1"/>
    <property type="molecule type" value="Genomic_DNA"/>
</dbReference>
<protein>
    <submittedName>
        <fullName evidence="1">Uncharacterized protein</fullName>
    </submittedName>
</protein>